<dbReference type="OrthoDB" id="947982at2"/>
<name>A0A368JU71_9BACT</name>
<dbReference type="Proteomes" id="UP000253383">
    <property type="component" value="Unassembled WGS sequence"/>
</dbReference>
<accession>A0A368JU71</accession>
<dbReference type="EMBL" id="QOWE01000004">
    <property type="protein sequence ID" value="RCR70486.1"/>
    <property type="molecule type" value="Genomic_DNA"/>
</dbReference>
<keyword evidence="1" id="KW-0732">Signal</keyword>
<comment type="caution">
    <text evidence="2">The sequence shown here is derived from an EMBL/GenBank/DDBJ whole genome shotgun (WGS) entry which is preliminary data.</text>
</comment>
<evidence type="ECO:0000256" key="1">
    <source>
        <dbReference type="SAM" id="SignalP"/>
    </source>
</evidence>
<evidence type="ECO:0000313" key="2">
    <source>
        <dbReference type="EMBL" id="RCR70486.1"/>
    </source>
</evidence>
<proteinExistence type="predicted"/>
<gene>
    <name evidence="2" type="ORF">DUE52_05905</name>
</gene>
<feature type="chain" id="PRO_5016927444" description="Outer membrane protein beta-barrel domain-containing protein" evidence="1">
    <location>
        <begin position="19"/>
        <end position="255"/>
    </location>
</feature>
<evidence type="ECO:0000313" key="3">
    <source>
        <dbReference type="Proteomes" id="UP000253383"/>
    </source>
</evidence>
<sequence length="255" mass="28308">MRKIVTLVLVFTSAVAFSQTPTASRISSGVDVGAAFKKDYLAPSITYYELLNLDANKIFSIGWTIKGGNFYGDNLNYTTAPARLTREKTGFGAIGAPEVAANIDTMRFDWVTVSTVNFGLRAQVRLGPVEVGAGADLIGLGFGRSREGRYRSTTGRFEHTNADSEIDTVSFRVSPLQYAQPQRLNVRLLGDNDLGSLSSEVYVRLTMLRRMGVKVGYHWITTEMRASNLNIDDDNRRFRNRAAMGYVALTFPFYK</sequence>
<organism evidence="2 3">
    <name type="scientific">Larkinella punicea</name>
    <dbReference type="NCBI Taxonomy" id="2315727"/>
    <lineage>
        <taxon>Bacteria</taxon>
        <taxon>Pseudomonadati</taxon>
        <taxon>Bacteroidota</taxon>
        <taxon>Cytophagia</taxon>
        <taxon>Cytophagales</taxon>
        <taxon>Spirosomataceae</taxon>
        <taxon>Larkinella</taxon>
    </lineage>
</organism>
<protein>
    <recommendedName>
        <fullName evidence="4">Outer membrane protein beta-barrel domain-containing protein</fullName>
    </recommendedName>
</protein>
<dbReference type="RefSeq" id="WP_114405055.1">
    <property type="nucleotide sequence ID" value="NZ_QOWE01000004.1"/>
</dbReference>
<keyword evidence="3" id="KW-1185">Reference proteome</keyword>
<reference evidence="2 3" key="1">
    <citation type="submission" date="2018-07" db="EMBL/GenBank/DDBJ databases">
        <title>Genome analysis of Larkinella rosea.</title>
        <authorList>
            <person name="Zhou Z."/>
            <person name="Wang G."/>
        </authorList>
    </citation>
    <scope>NUCLEOTIDE SEQUENCE [LARGE SCALE GENOMIC DNA]</scope>
    <source>
        <strain evidence="3">zzj9</strain>
    </source>
</reference>
<evidence type="ECO:0008006" key="4">
    <source>
        <dbReference type="Google" id="ProtNLM"/>
    </source>
</evidence>
<dbReference type="AlphaFoldDB" id="A0A368JU71"/>
<feature type="signal peptide" evidence="1">
    <location>
        <begin position="1"/>
        <end position="18"/>
    </location>
</feature>